<reference evidence="5" key="1">
    <citation type="journal article" date="2011" name="Stand. Genomic Sci.">
        <title>Non-contiguous finished genome sequence of the opportunistic oral pathogen Prevotella multisaccharivorax type strain (PPPA20).</title>
        <authorList>
            <person name="Pati A."/>
            <person name="Gronow S."/>
            <person name="Lu M."/>
            <person name="Lapidus A."/>
            <person name="Nolan M."/>
            <person name="Lucas S."/>
            <person name="Hammon N."/>
            <person name="Deshpande S."/>
            <person name="Cheng J.F."/>
            <person name="Tapia R."/>
            <person name="Han C."/>
            <person name="Goodwin L."/>
            <person name="Pitluck S."/>
            <person name="Liolios K."/>
            <person name="Pagani I."/>
            <person name="Mavromatis K."/>
            <person name="Mikhailova N."/>
            <person name="Huntemann M."/>
            <person name="Chen A."/>
            <person name="Palaniappan K."/>
            <person name="Land M."/>
            <person name="Hauser L."/>
            <person name="Detter J.C."/>
            <person name="Brambilla E.M."/>
            <person name="Rohde M."/>
            <person name="Goker M."/>
            <person name="Woyke T."/>
            <person name="Bristow J."/>
            <person name="Eisen J.A."/>
            <person name="Markowitz V."/>
            <person name="Hugenholtz P."/>
            <person name="Kyrpides N.C."/>
            <person name="Klenk H.P."/>
            <person name="Ivanova N."/>
        </authorList>
    </citation>
    <scope>NUCLEOTIDE SEQUENCE [LARGE SCALE GENOMIC DNA]</scope>
    <source>
        <strain evidence="5">DSM 17128</strain>
    </source>
</reference>
<evidence type="ECO:0000313" key="5">
    <source>
        <dbReference type="Proteomes" id="UP000002772"/>
    </source>
</evidence>
<gene>
    <name evidence="4" type="ORF">Premu_2773</name>
</gene>
<name>F8NCT5_9BACT</name>
<accession>F8NCT5</accession>
<keyword evidence="1" id="KW-1133">Transmembrane helix</keyword>
<keyword evidence="1" id="KW-0812">Transmembrane</keyword>
<proteinExistence type="predicted"/>
<dbReference type="EMBL" id="GL945017">
    <property type="protein sequence ID" value="EGN58120.1"/>
    <property type="molecule type" value="Genomic_DNA"/>
</dbReference>
<dbReference type="Proteomes" id="UP000002772">
    <property type="component" value="Unassembled WGS sequence"/>
</dbReference>
<evidence type="ECO:0000256" key="1">
    <source>
        <dbReference type="SAM" id="Phobius"/>
    </source>
</evidence>
<feature type="signal peptide" evidence="2">
    <location>
        <begin position="1"/>
        <end position="23"/>
    </location>
</feature>
<dbReference type="OrthoDB" id="1044679at2"/>
<dbReference type="RefSeq" id="WP_007576129.1">
    <property type="nucleotide sequence ID" value="NZ_BPTS01000002.1"/>
</dbReference>
<feature type="transmembrane region" description="Helical" evidence="1">
    <location>
        <begin position="328"/>
        <end position="350"/>
    </location>
</feature>
<keyword evidence="2" id="KW-0732">Signal</keyword>
<dbReference type="Pfam" id="PF19904">
    <property type="entry name" value="DUF6377"/>
    <property type="match status" value="1"/>
</dbReference>
<dbReference type="HOGENOM" id="CLU_037195_0_0_10"/>
<dbReference type="AlphaFoldDB" id="F8NCT5"/>
<sequence>MIKTTLSLFLLVMALCASTTRQSNCKELDHQLDQAISQSKVYVQYREKRISSLKKELEKSHNIGKQYQINRKLFNEYQSYINDSAIVAMEHCISLAQRMHRSDEESLCRSMLAVQCSKVGFYEEALQELKRVDLSHLTKEGREKYLLAAQDVYLEMAAYTKVKSLQAPFQELGNAYRDSLLHEADPHSDDYYQYKIISLTIKNDYTEALRVSDEWLKRVSPNDRRFAVAAYFRYTVYKVIDDKEQMEYWLLRSAICDITHAVMDQGALWTLVGTFRNELSIERQHQYINYSWDCSRKFSARLRSQQISPIMAIVNDSYSHALYQRNELLTVLVIAIIITAVILLYLFYYVRQSNRRIRGKNEQLKTAYEHLKEANKLKETYIWHFFALCGTYIEKMEAFRHQTNKLLRDRKFDDLHQMLRSTDEKVENIKELYKDFDSTFLSLFPTFIDEFNQGLSPGQQQNPPQGELNTILRVFALVRLGIDDGSKIAQMLNLSINTVYNYRARIRKLKNKG</sequence>
<dbReference type="STRING" id="688246.Premu_2773"/>
<feature type="chain" id="PRO_5003375884" description="DUF6377 domain-containing protein" evidence="2">
    <location>
        <begin position="24"/>
        <end position="513"/>
    </location>
</feature>
<evidence type="ECO:0000313" key="4">
    <source>
        <dbReference type="EMBL" id="EGN58120.1"/>
    </source>
</evidence>
<dbReference type="InterPro" id="IPR045957">
    <property type="entry name" value="DUF6377"/>
</dbReference>
<evidence type="ECO:0000259" key="3">
    <source>
        <dbReference type="Pfam" id="PF19904"/>
    </source>
</evidence>
<keyword evidence="1" id="KW-0472">Membrane</keyword>
<evidence type="ECO:0000256" key="2">
    <source>
        <dbReference type="SAM" id="SignalP"/>
    </source>
</evidence>
<dbReference type="eggNOG" id="COG4735">
    <property type="taxonomic scope" value="Bacteria"/>
</dbReference>
<feature type="domain" description="DUF6377" evidence="3">
    <location>
        <begin position="257"/>
        <end position="489"/>
    </location>
</feature>
<protein>
    <recommendedName>
        <fullName evidence="3">DUF6377 domain-containing protein</fullName>
    </recommendedName>
</protein>
<keyword evidence="5" id="KW-1185">Reference proteome</keyword>
<organism evidence="4 5">
    <name type="scientific">Hallella multisaccharivorax DSM 17128</name>
    <dbReference type="NCBI Taxonomy" id="688246"/>
    <lineage>
        <taxon>Bacteria</taxon>
        <taxon>Pseudomonadati</taxon>
        <taxon>Bacteroidota</taxon>
        <taxon>Bacteroidia</taxon>
        <taxon>Bacteroidales</taxon>
        <taxon>Prevotellaceae</taxon>
        <taxon>Hallella</taxon>
    </lineage>
</organism>